<gene>
    <name evidence="1" type="ORF">IRJ41_012182</name>
</gene>
<proteinExistence type="predicted"/>
<dbReference type="Proteomes" id="UP001059041">
    <property type="component" value="Linkage Group LG7"/>
</dbReference>
<dbReference type="EMBL" id="JAFHDT010000007">
    <property type="protein sequence ID" value="KAI7807890.1"/>
    <property type="molecule type" value="Genomic_DNA"/>
</dbReference>
<accession>A0A9W7WTC9</accession>
<organism evidence="1 2">
    <name type="scientific">Triplophysa rosa</name>
    <name type="common">Cave loach</name>
    <dbReference type="NCBI Taxonomy" id="992332"/>
    <lineage>
        <taxon>Eukaryota</taxon>
        <taxon>Metazoa</taxon>
        <taxon>Chordata</taxon>
        <taxon>Craniata</taxon>
        <taxon>Vertebrata</taxon>
        <taxon>Euteleostomi</taxon>
        <taxon>Actinopterygii</taxon>
        <taxon>Neopterygii</taxon>
        <taxon>Teleostei</taxon>
        <taxon>Ostariophysi</taxon>
        <taxon>Cypriniformes</taxon>
        <taxon>Nemacheilidae</taxon>
        <taxon>Triplophysa</taxon>
    </lineage>
</organism>
<evidence type="ECO:0000313" key="2">
    <source>
        <dbReference type="Proteomes" id="UP001059041"/>
    </source>
</evidence>
<keyword evidence="2" id="KW-1185">Reference proteome</keyword>
<name>A0A9W7WTC9_TRIRA</name>
<comment type="caution">
    <text evidence="1">The sequence shown here is derived from an EMBL/GenBank/DDBJ whole genome shotgun (WGS) entry which is preliminary data.</text>
</comment>
<dbReference type="AlphaFoldDB" id="A0A9W7WTC9"/>
<evidence type="ECO:0000313" key="1">
    <source>
        <dbReference type="EMBL" id="KAI7807890.1"/>
    </source>
</evidence>
<protein>
    <submittedName>
        <fullName evidence="1">Uncharacterized protein</fullName>
    </submittedName>
</protein>
<sequence>MLDGLGGASVNSSPSTRVRNEDGCIPLSEKHLLQLDAALNIADFGLGLERRLRECKLYSPGGSGALKYIMMTAFNNPPPHTHSKTAAVCFGLLSSVLLIKLMSYSVWGRRLKFSWAVLAKRRRGLQVLVI</sequence>
<reference evidence="1" key="1">
    <citation type="submission" date="2021-02" db="EMBL/GenBank/DDBJ databases">
        <title>Comparative genomics reveals that relaxation of natural selection precedes convergent phenotypic evolution of cavefish.</title>
        <authorList>
            <person name="Peng Z."/>
        </authorList>
    </citation>
    <scope>NUCLEOTIDE SEQUENCE</scope>
    <source>
        <tissue evidence="1">Muscle</tissue>
    </source>
</reference>